<dbReference type="SMART" id="SM00360">
    <property type="entry name" value="RRM"/>
    <property type="match status" value="1"/>
</dbReference>
<keyword evidence="1" id="KW-0694">RNA-binding</keyword>
<dbReference type="PRINTS" id="PR00625">
    <property type="entry name" value="JDOMAIN"/>
</dbReference>
<keyword evidence="2" id="KW-0802">TPR repeat</keyword>
<gene>
    <name evidence="8" type="ORF">SNE40_007916</name>
</gene>
<dbReference type="InterPro" id="IPR009060">
    <property type="entry name" value="UBA-like_sf"/>
</dbReference>
<dbReference type="InterPro" id="IPR012677">
    <property type="entry name" value="Nucleotide-bd_a/b_plait_sf"/>
</dbReference>
<feature type="region of interest" description="Disordered" evidence="4">
    <location>
        <begin position="124"/>
        <end position="261"/>
    </location>
</feature>
<keyword evidence="9" id="KW-1185">Reference proteome</keyword>
<evidence type="ECO:0000256" key="4">
    <source>
        <dbReference type="SAM" id="MobiDB-lite"/>
    </source>
</evidence>
<name>A0AAN8K5K7_PATCE</name>
<feature type="repeat" description="TPR" evidence="2">
    <location>
        <begin position="270"/>
        <end position="303"/>
    </location>
</feature>
<evidence type="ECO:0000259" key="5">
    <source>
        <dbReference type="PROSITE" id="PS50076"/>
    </source>
</evidence>
<dbReference type="SMART" id="SM00271">
    <property type="entry name" value="DnaJ"/>
    <property type="match status" value="1"/>
</dbReference>
<evidence type="ECO:0000256" key="3">
    <source>
        <dbReference type="PROSITE-ProRule" id="PRU00723"/>
    </source>
</evidence>
<dbReference type="InterPro" id="IPR011990">
    <property type="entry name" value="TPR-like_helical_dom_sf"/>
</dbReference>
<dbReference type="InterPro" id="IPR035979">
    <property type="entry name" value="RBD_domain_sf"/>
</dbReference>
<evidence type="ECO:0000256" key="2">
    <source>
        <dbReference type="PROSITE-ProRule" id="PRU00339"/>
    </source>
</evidence>
<dbReference type="GO" id="GO:0003723">
    <property type="term" value="F:RNA binding"/>
    <property type="evidence" value="ECO:0007669"/>
    <property type="project" value="UniProtKB-UniRule"/>
</dbReference>
<dbReference type="EMBL" id="JAZGQO010000006">
    <property type="protein sequence ID" value="KAK6185753.1"/>
    <property type="molecule type" value="Genomic_DNA"/>
</dbReference>
<dbReference type="SUPFAM" id="SSF48452">
    <property type="entry name" value="TPR-like"/>
    <property type="match status" value="1"/>
</dbReference>
<protein>
    <submittedName>
        <fullName evidence="8">Uncharacterized protein</fullName>
    </submittedName>
</protein>
<organism evidence="8 9">
    <name type="scientific">Patella caerulea</name>
    <name type="common">Rayed Mediterranean limpet</name>
    <dbReference type="NCBI Taxonomy" id="87958"/>
    <lineage>
        <taxon>Eukaryota</taxon>
        <taxon>Metazoa</taxon>
        <taxon>Spiralia</taxon>
        <taxon>Lophotrochozoa</taxon>
        <taxon>Mollusca</taxon>
        <taxon>Gastropoda</taxon>
        <taxon>Patellogastropoda</taxon>
        <taxon>Patelloidea</taxon>
        <taxon>Patellidae</taxon>
        <taxon>Patella</taxon>
    </lineage>
</organism>
<feature type="region of interest" description="Disordered" evidence="4">
    <location>
        <begin position="87"/>
        <end position="111"/>
    </location>
</feature>
<evidence type="ECO:0000259" key="7">
    <source>
        <dbReference type="PROSITE" id="PS50103"/>
    </source>
</evidence>
<keyword evidence="3" id="KW-0862">Zinc</keyword>
<dbReference type="InterPro" id="IPR036869">
    <property type="entry name" value="J_dom_sf"/>
</dbReference>
<feature type="compositionally biased region" description="Low complexity" evidence="4">
    <location>
        <begin position="552"/>
        <end position="574"/>
    </location>
</feature>
<feature type="compositionally biased region" description="Basic and acidic residues" evidence="4">
    <location>
        <begin position="144"/>
        <end position="162"/>
    </location>
</feature>
<dbReference type="SUPFAM" id="SSF54928">
    <property type="entry name" value="RNA-binding domain, RBD"/>
    <property type="match status" value="1"/>
</dbReference>
<feature type="region of interest" description="Disordered" evidence="4">
    <location>
        <begin position="540"/>
        <end position="582"/>
    </location>
</feature>
<feature type="domain" description="C3H1-type" evidence="7">
    <location>
        <begin position="585"/>
        <end position="612"/>
    </location>
</feature>
<feature type="compositionally biased region" description="Acidic residues" evidence="4">
    <location>
        <begin position="96"/>
        <end position="111"/>
    </location>
</feature>
<feature type="zinc finger region" description="C3H1-type" evidence="3">
    <location>
        <begin position="585"/>
        <end position="612"/>
    </location>
</feature>
<keyword evidence="3" id="KW-0479">Metal-binding</keyword>
<dbReference type="Pfam" id="PF00226">
    <property type="entry name" value="DnaJ"/>
    <property type="match status" value="1"/>
</dbReference>
<dbReference type="GO" id="GO:0008270">
    <property type="term" value="F:zinc ion binding"/>
    <property type="evidence" value="ECO:0007669"/>
    <property type="project" value="UniProtKB-KW"/>
</dbReference>
<dbReference type="CDD" id="cd00590">
    <property type="entry name" value="RRM_SF"/>
    <property type="match status" value="1"/>
</dbReference>
<dbReference type="PANTHER" id="PTHR47678">
    <property type="entry name" value="TETRATRICOPEPTIDE REPEAT PROTEIN 31"/>
    <property type="match status" value="1"/>
</dbReference>
<evidence type="ECO:0000256" key="1">
    <source>
        <dbReference type="PROSITE-ProRule" id="PRU00176"/>
    </source>
</evidence>
<dbReference type="CDD" id="cd06257">
    <property type="entry name" value="DnaJ"/>
    <property type="match status" value="1"/>
</dbReference>
<evidence type="ECO:0000259" key="6">
    <source>
        <dbReference type="PROSITE" id="PS50102"/>
    </source>
</evidence>
<accession>A0AAN8K5K7</accession>
<dbReference type="PANTHER" id="PTHR47678:SF4">
    <property type="entry name" value="SHOCK PROTEIN 70 (HSP70)-INTERACTING PROTEIN, PUTATIVE-RELATED"/>
    <property type="match status" value="1"/>
</dbReference>
<dbReference type="PROSITE" id="PS50076">
    <property type="entry name" value="DNAJ_2"/>
    <property type="match status" value="1"/>
</dbReference>
<feature type="compositionally biased region" description="Basic and acidic residues" evidence="4">
    <location>
        <begin position="177"/>
        <end position="188"/>
    </location>
</feature>
<evidence type="ECO:0000313" key="9">
    <source>
        <dbReference type="Proteomes" id="UP001347796"/>
    </source>
</evidence>
<dbReference type="Gene3D" id="1.10.287.110">
    <property type="entry name" value="DnaJ domain"/>
    <property type="match status" value="1"/>
</dbReference>
<dbReference type="InterPro" id="IPR001623">
    <property type="entry name" value="DnaJ_domain"/>
</dbReference>
<dbReference type="InterPro" id="IPR000571">
    <property type="entry name" value="Znf_CCCH"/>
</dbReference>
<dbReference type="Gene3D" id="1.25.40.10">
    <property type="entry name" value="Tetratricopeptide repeat domain"/>
    <property type="match status" value="1"/>
</dbReference>
<evidence type="ECO:0000313" key="8">
    <source>
        <dbReference type="EMBL" id="KAK6185753.1"/>
    </source>
</evidence>
<dbReference type="AlphaFoldDB" id="A0AAN8K5K7"/>
<sequence>MGLSRGDAYEVLELPIGADNDSIRTSYKRLAQKWHPEKHHNSPDSLQKFRQVSHAYRRLITDSQTEMDTKEMLKQFKDLFFTKPTKTVNGRHSYSTDEDSSDVDDSDDDEDQYCNVAHDRCKHRHDIPNSKKSPRNTTYLSPEDIQKNAEELVTEEDKEKKKNDRKKAKKKRRKERKRLEKEKQDDKGKSKKSNGKKNDRTGSSSDSSSDEGTGFESHPAFFTKVINKKKKGSAPETTQTNKKDKKTKDSQQSTKSEEEVEGLDPIVLRSRQLAIRGNEMAQLEYYSAAIELFTEAIKLDPKDFRFFGNRSYCFDRMQQYDKALKDAEKAISLCKDWPKGYFRKGRALAGLKLYPDAEKAFMQVLKLDKNCEEAVQELLRVRTYQLTEMGFTKQQAEGAIKKYGSVQTALDSLLAGMAESALSGEVYLSDDDEPVTRKASPPLITHYPVQIQQSDVKMDPRNVEGLTALWVGNVLPQVSEKKLMQMFSRYGPVTSVRLLPEKYCAFVNYKTKEAAGKAMHGLQGEECEGQKLLVRFPDHPISNGHTTLRKSQPQIQQQQQQQQQPVQPTIPTKQGVRNLPKQSGPVNGDECYFWRTTGCIYGDKCRYKHINDHKGLDKKPWQQ</sequence>
<dbReference type="Gene3D" id="3.30.70.330">
    <property type="match status" value="1"/>
</dbReference>
<comment type="caution">
    <text evidence="8">The sequence shown here is derived from an EMBL/GenBank/DDBJ whole genome shotgun (WGS) entry which is preliminary data.</text>
</comment>
<feature type="domain" description="RRM" evidence="6">
    <location>
        <begin position="467"/>
        <end position="539"/>
    </location>
</feature>
<proteinExistence type="predicted"/>
<feature type="domain" description="J" evidence="5">
    <location>
        <begin position="7"/>
        <end position="77"/>
    </location>
</feature>
<dbReference type="Pfam" id="PF13181">
    <property type="entry name" value="TPR_8"/>
    <property type="match status" value="3"/>
</dbReference>
<dbReference type="SUPFAM" id="SSF46565">
    <property type="entry name" value="Chaperone J-domain"/>
    <property type="match status" value="1"/>
</dbReference>
<dbReference type="SMART" id="SM00028">
    <property type="entry name" value="TPR"/>
    <property type="match status" value="3"/>
</dbReference>
<dbReference type="PROSITE" id="PS50005">
    <property type="entry name" value="TPR"/>
    <property type="match status" value="1"/>
</dbReference>
<dbReference type="InterPro" id="IPR000504">
    <property type="entry name" value="RRM_dom"/>
</dbReference>
<dbReference type="PROSITE" id="PS50103">
    <property type="entry name" value="ZF_C3H1"/>
    <property type="match status" value="1"/>
</dbReference>
<feature type="compositionally biased region" description="Basic residues" evidence="4">
    <location>
        <begin position="163"/>
        <end position="176"/>
    </location>
</feature>
<dbReference type="PROSITE" id="PS50102">
    <property type="entry name" value="RRM"/>
    <property type="match status" value="1"/>
</dbReference>
<reference evidence="8 9" key="1">
    <citation type="submission" date="2024-01" db="EMBL/GenBank/DDBJ databases">
        <title>The genome of the rayed Mediterranean limpet Patella caerulea (Linnaeus, 1758).</title>
        <authorList>
            <person name="Anh-Thu Weber A."/>
            <person name="Halstead-Nussloch G."/>
        </authorList>
    </citation>
    <scope>NUCLEOTIDE SEQUENCE [LARGE SCALE GENOMIC DNA]</scope>
    <source>
        <strain evidence="8">AATW-2023a</strain>
        <tissue evidence="8">Whole specimen</tissue>
    </source>
</reference>
<keyword evidence="3" id="KW-0863">Zinc-finger</keyword>
<dbReference type="Pfam" id="PF00076">
    <property type="entry name" value="RRM_1"/>
    <property type="match status" value="1"/>
</dbReference>
<dbReference type="Proteomes" id="UP001347796">
    <property type="component" value="Unassembled WGS sequence"/>
</dbReference>
<dbReference type="SUPFAM" id="SSF46934">
    <property type="entry name" value="UBA-like"/>
    <property type="match status" value="1"/>
</dbReference>
<dbReference type="InterPro" id="IPR019734">
    <property type="entry name" value="TPR_rpt"/>
</dbReference>